<dbReference type="Pfam" id="PF10350">
    <property type="entry name" value="DUF2428"/>
    <property type="match status" value="1"/>
</dbReference>
<feature type="domain" description="DUF2428" evidence="6">
    <location>
        <begin position="818"/>
        <end position="1118"/>
    </location>
</feature>
<keyword evidence="10" id="KW-1185">Reference proteome</keyword>
<evidence type="ECO:0000313" key="9">
    <source>
        <dbReference type="EMBL" id="RMC12466.1"/>
    </source>
</evidence>
<sequence length="1163" mass="129611">MVLKKKKEAQVDAFCLDHHQLEKLQRFSKAEEQNLASLLLQCAELRNGIQQIQCIKQIVPLVKQMDQSSAGDPMVKACLDVLGGTYFSLGAKNPLKKVLASSLNGLPAHLMMSAVQSFECCLREELKTTDVYLYRKVLDNLAACMEDFSLGRACIKNLFEEATLLQTVQTTSGLAVILFTRAMYEPAEELPSLISDLLLGTVEHSAVPAWFLRSCGALCTAQLPDSVQLFLCHGALAMLDWKNGSMGESGEKLLLDIASVLLSLSSELKESSVATSLSRILAIWTNSALAALVSGSPDLKIKLNGNSDIIGKLLDYIYTHWEHPLDAIRHQTKLIFKNLLQIHRTTIAGSNGKSDPFFARLIKHLLSLDWHVKGKYASLGCLVECVGTENILQLDRTIPVQILDVMSDQSLAPYASDLLETMFTNHKAHFTLSFQEGTWIDQWHNIWVSPLLVILCEGNHDQTTYIIDYYLPKLLKCNPGSLSYMIKILQASVDANLGSCSTRGALGALMACLRTARAHGHLELSSIMSSGLVSTECVKQGLVHQHSQVCIDALGLLCETHRTTEIVSPEEMQLIQFFLMYNLNNQSPSIRQQIISMLRKDFMSSVCARLFEALFPGSSHPTRFSALSVLESIAEIFSVPKGQAQVFQLDQEIDSARVQTLIQCFASTFEEVKILAFRLLMKLRDVALNLQDSEHLDLLFQAAIDLSTSTKPYDCVTASYLLNFLVYHEGLQHICLGKRLEHSPQMDENTSVSTVEKNTLAVIKLLLVNVEEEILQAKGSLLQAAASFPMYGRVHCITGALQQLPFNNLTLVSEWKEMVSRLILMSYSLSAIVSPVVQSSSPEGLIPMDSDPESASRLQMILHEIQPQDTNDYFMQAKILKEHCKEESEKPDDQRPTKNICMEMRGKDRQVCDVTAQMVLVCCWRSMKEVSLLLGTLCKLLPSQTTSEPSDGLITVEQVKNIGDYFKHHLLQSRHRGAFELAYAGFVQLTEMLSRSNNESLHKMPEHWLSCVLEEIKSCDPSSTLCATRRSAGIPFYIQALLASEPKKSKTDLLKMTMKELISLAAPLNDSLSVIPQVHALNILRALYRDTRFGENIMPYVADGIKASILGFMSPVWAVRNSSTLLFSALITRIFGVKREKDENSKKNSMDKNDDELVSWGEN</sequence>
<feature type="domain" description="tRNA (32-2'-O)-methyltransferase regulator THADA-like C-terminal TPR repeats region" evidence="8">
    <location>
        <begin position="1120"/>
        <end position="1150"/>
    </location>
</feature>
<evidence type="ECO:0000256" key="2">
    <source>
        <dbReference type="ARBA" id="ARBA00022694"/>
    </source>
</evidence>
<comment type="similarity">
    <text evidence="1">Belongs to the THADA family.</text>
</comment>
<evidence type="ECO:0000259" key="8">
    <source>
        <dbReference type="Pfam" id="PF25151"/>
    </source>
</evidence>
<comment type="function">
    <text evidence="3">Together with methyltransferase FTSJ1, methylates the 2'-O-ribose of nucleotides at position 32 of the anticodon loop of substrate tRNAs.</text>
</comment>
<dbReference type="GO" id="GO:0030488">
    <property type="term" value="P:tRNA methylation"/>
    <property type="evidence" value="ECO:0007669"/>
    <property type="project" value="TreeGrafter"/>
</dbReference>
<name>A0A3M0KH50_HIRRU</name>
<dbReference type="PANTHER" id="PTHR14387:SF7">
    <property type="entry name" value="THYROID ADENOMA-ASSOCIATED PROTEIN"/>
    <property type="match status" value="1"/>
</dbReference>
<reference evidence="9 10" key="1">
    <citation type="submission" date="2018-07" db="EMBL/GenBank/DDBJ databases">
        <title>A high quality draft genome assembly of the barn swallow (H. rustica rustica).</title>
        <authorList>
            <person name="Formenti G."/>
            <person name="Chiara M."/>
            <person name="Poveda L."/>
            <person name="Francoijs K.-J."/>
            <person name="Bonisoli-Alquati A."/>
            <person name="Canova L."/>
            <person name="Gianfranceschi L."/>
            <person name="Horner D.S."/>
            <person name="Saino N."/>
        </authorList>
    </citation>
    <scope>NUCLEOTIDE SEQUENCE [LARGE SCALE GENOMIC DNA]</scope>
    <source>
        <strain evidence="9">Chelidonia</strain>
        <tissue evidence="9">Blood</tissue>
    </source>
</reference>
<dbReference type="Proteomes" id="UP000269221">
    <property type="component" value="Unassembled WGS sequence"/>
</dbReference>
<evidence type="ECO:0000313" key="10">
    <source>
        <dbReference type="Proteomes" id="UP000269221"/>
    </source>
</evidence>
<evidence type="ECO:0000256" key="1">
    <source>
        <dbReference type="ARBA" id="ARBA00010409"/>
    </source>
</evidence>
<dbReference type="AlphaFoldDB" id="A0A3M0KH50"/>
<dbReference type="InterPro" id="IPR051954">
    <property type="entry name" value="tRNA_methyltransferase_THADA"/>
</dbReference>
<dbReference type="Pfam" id="PF25151">
    <property type="entry name" value="TPR_Trm732_C"/>
    <property type="match status" value="1"/>
</dbReference>
<dbReference type="Pfam" id="PF25150">
    <property type="entry name" value="TPR_Trm732"/>
    <property type="match status" value="1"/>
</dbReference>
<dbReference type="InterPro" id="IPR056842">
    <property type="entry name" value="THADA-like_TPR_C"/>
</dbReference>
<accession>A0A3M0KH50</accession>
<dbReference type="PANTHER" id="PTHR14387">
    <property type="entry name" value="THADA/DEATH RECEPTOR INTERACTING PROTEIN"/>
    <property type="match status" value="1"/>
</dbReference>
<feature type="domain" description="tRNA (32-2'-O)-methyltransferase regulator THADA-like TPR repeats region" evidence="7">
    <location>
        <begin position="443"/>
        <end position="600"/>
    </location>
</feature>
<evidence type="ECO:0000256" key="3">
    <source>
        <dbReference type="ARBA" id="ARBA00035625"/>
    </source>
</evidence>
<organism evidence="9 10">
    <name type="scientific">Hirundo rustica rustica</name>
    <dbReference type="NCBI Taxonomy" id="333673"/>
    <lineage>
        <taxon>Eukaryota</taxon>
        <taxon>Metazoa</taxon>
        <taxon>Chordata</taxon>
        <taxon>Craniata</taxon>
        <taxon>Vertebrata</taxon>
        <taxon>Euteleostomi</taxon>
        <taxon>Archelosauria</taxon>
        <taxon>Archosauria</taxon>
        <taxon>Dinosauria</taxon>
        <taxon>Saurischia</taxon>
        <taxon>Theropoda</taxon>
        <taxon>Coelurosauria</taxon>
        <taxon>Aves</taxon>
        <taxon>Neognathae</taxon>
        <taxon>Neoaves</taxon>
        <taxon>Telluraves</taxon>
        <taxon>Australaves</taxon>
        <taxon>Passeriformes</taxon>
        <taxon>Sylvioidea</taxon>
        <taxon>Hirundinidae</taxon>
        <taxon>Hirundo</taxon>
    </lineage>
</organism>
<dbReference type="GO" id="GO:0005829">
    <property type="term" value="C:cytosol"/>
    <property type="evidence" value="ECO:0007669"/>
    <property type="project" value="TreeGrafter"/>
</dbReference>
<dbReference type="OrthoDB" id="73997at2759"/>
<dbReference type="InterPro" id="IPR016024">
    <property type="entry name" value="ARM-type_fold"/>
</dbReference>
<feature type="compositionally biased region" description="Basic and acidic residues" evidence="5">
    <location>
        <begin position="1142"/>
        <end position="1152"/>
    </location>
</feature>
<protein>
    <recommendedName>
        <fullName evidence="4">tRNA (32-2'-O)-methyltransferase regulator THADA</fullName>
    </recommendedName>
</protein>
<evidence type="ECO:0000259" key="6">
    <source>
        <dbReference type="Pfam" id="PF10350"/>
    </source>
</evidence>
<keyword evidence="2" id="KW-0819">tRNA processing</keyword>
<feature type="region of interest" description="Disordered" evidence="5">
    <location>
        <begin position="1142"/>
        <end position="1163"/>
    </location>
</feature>
<evidence type="ECO:0000256" key="4">
    <source>
        <dbReference type="ARBA" id="ARBA00035698"/>
    </source>
</evidence>
<evidence type="ECO:0000256" key="5">
    <source>
        <dbReference type="SAM" id="MobiDB-lite"/>
    </source>
</evidence>
<dbReference type="STRING" id="333673.A0A3M0KH50"/>
<dbReference type="EMBL" id="QRBI01000106">
    <property type="protein sequence ID" value="RMC12466.1"/>
    <property type="molecule type" value="Genomic_DNA"/>
</dbReference>
<dbReference type="InterPro" id="IPR056843">
    <property type="entry name" value="THADA-like_TPR"/>
</dbReference>
<proteinExistence type="inferred from homology"/>
<dbReference type="InterPro" id="IPR019442">
    <property type="entry name" value="THADA/TRM732_DUF2428"/>
</dbReference>
<gene>
    <name evidence="9" type="ORF">DUI87_09983</name>
</gene>
<evidence type="ECO:0000259" key="7">
    <source>
        <dbReference type="Pfam" id="PF25150"/>
    </source>
</evidence>
<comment type="caution">
    <text evidence="9">The sequence shown here is derived from an EMBL/GenBank/DDBJ whole genome shotgun (WGS) entry which is preliminary data.</text>
</comment>
<dbReference type="SUPFAM" id="SSF48371">
    <property type="entry name" value="ARM repeat"/>
    <property type="match status" value="1"/>
</dbReference>